<feature type="compositionally biased region" description="Basic and acidic residues" evidence="4">
    <location>
        <begin position="1"/>
        <end position="10"/>
    </location>
</feature>
<dbReference type="Gene3D" id="1.25.40.20">
    <property type="entry name" value="Ankyrin repeat-containing domain"/>
    <property type="match status" value="2"/>
</dbReference>
<name>A0ABQ0EXB3_APOSI</name>
<dbReference type="InterPro" id="IPR036770">
    <property type="entry name" value="Ankyrin_rpt-contain_sf"/>
</dbReference>
<evidence type="ECO:0000313" key="6">
    <source>
        <dbReference type="Proteomes" id="UP001623349"/>
    </source>
</evidence>
<accession>A0ABQ0EXB3</accession>
<dbReference type="PRINTS" id="PR01415">
    <property type="entry name" value="ANKYRIN"/>
</dbReference>
<feature type="compositionally biased region" description="Low complexity" evidence="4">
    <location>
        <begin position="449"/>
        <end position="465"/>
    </location>
</feature>
<keyword evidence="6" id="KW-1185">Reference proteome</keyword>
<dbReference type="PANTHER" id="PTHR46680:SF2">
    <property type="entry name" value="NF-KAPPA-B INHIBITOR ZETA"/>
    <property type="match status" value="1"/>
</dbReference>
<sequence>MDEGPVDLRTRPKGTPGAALPLRKRPLRPASPEPAATRSPAGPLDALRSSCDVPAVPGPPHCVARPEALYYQGPLMPLYATPTPAPHFPLLNLPAHPYSMMCPVEHPLSADIAVATRVDEDGDTPLHIAVVQNNVAAVYRILSLFKLGSRDVDVHNNLRQTPLHLAVITTLPDIVQLLVTAGASPMALDRHGQTAVHLACEHRSPSCLQALLDNATPGSVDLEARNYEGLTALHVAVNTGCQETVLLLLERGADIDAVDIKSGRSPLIHAVENNSLNMVQLLLLAPGRPISHYVDQGPSAFCFRSAGIKGVPPECAARVCRPSVPPYLAHFKNQIWLAILRRSGDSVWGSEVPPSIGSPGDGAEHGANVNAQMYSGSSALHSASGRGLLPLVRTLVRSGADSGLKNCHNDTPLMVARSRRVIDILRGKASRAASGSQPEPSPDQSATNSPESSSRLSSNGLQSSPSPSPSLSPPKDVPGFPVTPQNLFLPTTTTPAFLPFPGVLRGPGRPVPPSPAPGSS</sequence>
<feature type="repeat" description="ANK" evidence="3">
    <location>
        <begin position="228"/>
        <end position="260"/>
    </location>
</feature>
<keyword evidence="1" id="KW-0677">Repeat</keyword>
<dbReference type="Proteomes" id="UP001623349">
    <property type="component" value="Unassembled WGS sequence"/>
</dbReference>
<keyword evidence="2 3" id="KW-0040">ANK repeat</keyword>
<reference evidence="5 6" key="1">
    <citation type="submission" date="2024-08" db="EMBL/GenBank/DDBJ databases">
        <title>The draft genome of Apodemus speciosus.</title>
        <authorList>
            <person name="Nabeshima K."/>
            <person name="Suzuki S."/>
            <person name="Onuma M."/>
        </authorList>
    </citation>
    <scope>NUCLEOTIDE SEQUENCE [LARGE SCALE GENOMIC DNA]</scope>
    <source>
        <strain evidence="5">IB14-021</strain>
    </source>
</reference>
<evidence type="ECO:0000256" key="1">
    <source>
        <dbReference type="ARBA" id="ARBA00022737"/>
    </source>
</evidence>
<feature type="compositionally biased region" description="Pro residues" evidence="4">
    <location>
        <begin position="509"/>
        <end position="520"/>
    </location>
</feature>
<feature type="compositionally biased region" description="Pro residues" evidence="4">
    <location>
        <begin position="466"/>
        <end position="476"/>
    </location>
</feature>
<feature type="compositionally biased region" description="Low complexity" evidence="4">
    <location>
        <begin position="487"/>
        <end position="508"/>
    </location>
</feature>
<evidence type="ECO:0000256" key="4">
    <source>
        <dbReference type="SAM" id="MobiDB-lite"/>
    </source>
</evidence>
<dbReference type="Pfam" id="PF00023">
    <property type="entry name" value="Ank"/>
    <property type="match status" value="1"/>
</dbReference>
<feature type="compositionally biased region" description="Polar residues" evidence="4">
    <location>
        <begin position="433"/>
        <end position="448"/>
    </location>
</feature>
<protein>
    <submittedName>
        <fullName evidence="5">B-cell lymphoma 3 protein homolog</fullName>
    </submittedName>
</protein>
<feature type="region of interest" description="Disordered" evidence="4">
    <location>
        <begin position="1"/>
        <end position="46"/>
    </location>
</feature>
<evidence type="ECO:0000313" key="5">
    <source>
        <dbReference type="EMBL" id="GAB1291679.1"/>
    </source>
</evidence>
<feature type="repeat" description="ANK" evidence="3">
    <location>
        <begin position="121"/>
        <end position="157"/>
    </location>
</feature>
<dbReference type="EMBL" id="BAAFST010000007">
    <property type="protein sequence ID" value="GAB1291679.1"/>
    <property type="molecule type" value="Genomic_DNA"/>
</dbReference>
<evidence type="ECO:0000256" key="3">
    <source>
        <dbReference type="PROSITE-ProRule" id="PRU00023"/>
    </source>
</evidence>
<dbReference type="PROSITE" id="PS50297">
    <property type="entry name" value="ANK_REP_REGION"/>
    <property type="match status" value="4"/>
</dbReference>
<proteinExistence type="predicted"/>
<dbReference type="SMART" id="SM00248">
    <property type="entry name" value="ANK"/>
    <property type="match status" value="6"/>
</dbReference>
<gene>
    <name evidence="5" type="ORF">APTSU1_000690900</name>
</gene>
<evidence type="ECO:0000256" key="2">
    <source>
        <dbReference type="ARBA" id="ARBA00023043"/>
    </source>
</evidence>
<dbReference type="InterPro" id="IPR051070">
    <property type="entry name" value="NF-kappa-B_inhibitor"/>
</dbReference>
<comment type="caution">
    <text evidence="5">The sequence shown here is derived from an EMBL/GenBank/DDBJ whole genome shotgun (WGS) entry which is preliminary data.</text>
</comment>
<dbReference type="PROSITE" id="PS50088">
    <property type="entry name" value="ANK_REPEAT"/>
    <property type="match status" value="4"/>
</dbReference>
<dbReference type="InterPro" id="IPR002110">
    <property type="entry name" value="Ankyrin_rpt"/>
</dbReference>
<feature type="repeat" description="ANK" evidence="3">
    <location>
        <begin position="158"/>
        <end position="190"/>
    </location>
</feature>
<dbReference type="Pfam" id="PF12796">
    <property type="entry name" value="Ank_2"/>
    <property type="match status" value="1"/>
</dbReference>
<feature type="region of interest" description="Disordered" evidence="4">
    <location>
        <begin position="428"/>
        <end position="520"/>
    </location>
</feature>
<dbReference type="SUPFAM" id="SSF48403">
    <property type="entry name" value="Ankyrin repeat"/>
    <property type="match status" value="1"/>
</dbReference>
<feature type="repeat" description="ANK" evidence="3">
    <location>
        <begin position="375"/>
        <end position="407"/>
    </location>
</feature>
<dbReference type="PANTHER" id="PTHR46680">
    <property type="entry name" value="NF-KAPPA-B INHIBITOR ALPHA"/>
    <property type="match status" value="1"/>
</dbReference>
<organism evidence="5 6">
    <name type="scientific">Apodemus speciosus</name>
    <name type="common">Large Japanese field mouse</name>
    <dbReference type="NCBI Taxonomy" id="105296"/>
    <lineage>
        <taxon>Eukaryota</taxon>
        <taxon>Metazoa</taxon>
        <taxon>Chordata</taxon>
        <taxon>Craniata</taxon>
        <taxon>Vertebrata</taxon>
        <taxon>Euteleostomi</taxon>
        <taxon>Mammalia</taxon>
        <taxon>Eutheria</taxon>
        <taxon>Euarchontoglires</taxon>
        <taxon>Glires</taxon>
        <taxon>Rodentia</taxon>
        <taxon>Myomorpha</taxon>
        <taxon>Muroidea</taxon>
        <taxon>Muridae</taxon>
        <taxon>Murinae</taxon>
        <taxon>Apodemus</taxon>
    </lineage>
</organism>